<feature type="region of interest" description="Disordered" evidence="2">
    <location>
        <begin position="166"/>
        <end position="189"/>
    </location>
</feature>
<dbReference type="PANTHER" id="PTHR43097">
    <property type="entry name" value="GLUTAMINE-TRNA LIGASE"/>
    <property type="match status" value="1"/>
</dbReference>
<evidence type="ECO:0000259" key="3">
    <source>
        <dbReference type="Pfam" id="PF00043"/>
    </source>
</evidence>
<dbReference type="Proteomes" id="UP000886595">
    <property type="component" value="Unassembled WGS sequence"/>
</dbReference>
<dbReference type="InterPro" id="IPR004046">
    <property type="entry name" value="GST_C"/>
</dbReference>
<feature type="domain" description="Glutathione S-transferase C-terminal" evidence="3">
    <location>
        <begin position="90"/>
        <end position="144"/>
    </location>
</feature>
<dbReference type="GO" id="GO:0017102">
    <property type="term" value="C:methionyl glutamyl tRNA synthetase complex"/>
    <property type="evidence" value="ECO:0007669"/>
    <property type="project" value="TreeGrafter"/>
</dbReference>
<sequence>MVGDAAKKSTVSNHILTSKSYTFPSDSPPLSVIVALSLSSSPVIIDSSSSPAATTVPTFLFSHGYFPFPLRLMITFFLFSSGSEFENACTRVDKYLESANFLVGHSLSIADVAIWSALTGSGLRWECLRKSKKYQNLVRWFNSILLDYAEPLNKVAAYTTTMKEGSGKPVALAAAPRTKDQERASKPVR</sequence>
<accession>A0A8X7P591</accession>
<evidence type="ECO:0000313" key="4">
    <source>
        <dbReference type="EMBL" id="KAG2244428.1"/>
    </source>
</evidence>
<dbReference type="InterPro" id="IPR036282">
    <property type="entry name" value="Glutathione-S-Trfase_C_sf"/>
</dbReference>
<feature type="compositionally biased region" description="Basic and acidic residues" evidence="2">
    <location>
        <begin position="177"/>
        <end position="189"/>
    </location>
</feature>
<keyword evidence="5" id="KW-1185">Reference proteome</keyword>
<proteinExistence type="predicted"/>
<dbReference type="CDD" id="cd10289">
    <property type="entry name" value="GST_C_AaRS_like"/>
    <property type="match status" value="1"/>
</dbReference>
<evidence type="ECO:0000256" key="1">
    <source>
        <dbReference type="ARBA" id="ARBA00022917"/>
    </source>
</evidence>
<organism evidence="4 5">
    <name type="scientific">Brassica carinata</name>
    <name type="common">Ethiopian mustard</name>
    <name type="synonym">Abyssinian cabbage</name>
    <dbReference type="NCBI Taxonomy" id="52824"/>
    <lineage>
        <taxon>Eukaryota</taxon>
        <taxon>Viridiplantae</taxon>
        <taxon>Streptophyta</taxon>
        <taxon>Embryophyta</taxon>
        <taxon>Tracheophyta</taxon>
        <taxon>Spermatophyta</taxon>
        <taxon>Magnoliopsida</taxon>
        <taxon>eudicotyledons</taxon>
        <taxon>Gunneridae</taxon>
        <taxon>Pentapetalae</taxon>
        <taxon>rosids</taxon>
        <taxon>malvids</taxon>
        <taxon>Brassicales</taxon>
        <taxon>Brassicaceae</taxon>
        <taxon>Brassiceae</taxon>
        <taxon>Brassica</taxon>
    </lineage>
</organism>
<dbReference type="OrthoDB" id="1728119at2759"/>
<dbReference type="PANTHER" id="PTHR43097:SF5">
    <property type="entry name" value="GLUTAMATE--TRNA LIGASE"/>
    <property type="match status" value="1"/>
</dbReference>
<dbReference type="GO" id="GO:0004818">
    <property type="term" value="F:glutamate-tRNA ligase activity"/>
    <property type="evidence" value="ECO:0007669"/>
    <property type="project" value="TreeGrafter"/>
</dbReference>
<dbReference type="GO" id="GO:0006424">
    <property type="term" value="P:glutamyl-tRNA aminoacylation"/>
    <property type="evidence" value="ECO:0007669"/>
    <property type="project" value="TreeGrafter"/>
</dbReference>
<keyword evidence="1" id="KW-0648">Protein biosynthesis</keyword>
<dbReference type="SUPFAM" id="SSF47616">
    <property type="entry name" value="GST C-terminal domain-like"/>
    <property type="match status" value="1"/>
</dbReference>
<dbReference type="EMBL" id="JAAMPC010000084">
    <property type="protein sequence ID" value="KAG2244428.1"/>
    <property type="molecule type" value="Genomic_DNA"/>
</dbReference>
<dbReference type="InterPro" id="IPR050132">
    <property type="entry name" value="Gln/Glu-tRNA_Ligase"/>
</dbReference>
<name>A0A8X7P591_BRACI</name>
<dbReference type="Gene3D" id="1.20.1050.130">
    <property type="match status" value="1"/>
</dbReference>
<protein>
    <recommendedName>
        <fullName evidence="3">Glutathione S-transferase C-terminal domain-containing protein</fullName>
    </recommendedName>
</protein>
<reference evidence="4 5" key="1">
    <citation type="submission" date="2020-02" db="EMBL/GenBank/DDBJ databases">
        <authorList>
            <person name="Ma Q."/>
            <person name="Huang Y."/>
            <person name="Song X."/>
            <person name="Pei D."/>
        </authorList>
    </citation>
    <scope>NUCLEOTIDE SEQUENCE [LARGE SCALE GENOMIC DNA]</scope>
    <source>
        <strain evidence="4">Sxm20200214</strain>
        <tissue evidence="4">Leaf</tissue>
    </source>
</reference>
<comment type="caution">
    <text evidence="4">The sequence shown here is derived from an EMBL/GenBank/DDBJ whole genome shotgun (WGS) entry which is preliminary data.</text>
</comment>
<dbReference type="Pfam" id="PF00043">
    <property type="entry name" value="GST_C"/>
    <property type="match status" value="1"/>
</dbReference>
<evidence type="ECO:0000313" key="5">
    <source>
        <dbReference type="Proteomes" id="UP000886595"/>
    </source>
</evidence>
<gene>
    <name evidence="4" type="ORF">Bca52824_093705</name>
</gene>
<evidence type="ECO:0000256" key="2">
    <source>
        <dbReference type="SAM" id="MobiDB-lite"/>
    </source>
</evidence>
<dbReference type="AlphaFoldDB" id="A0A8X7P591"/>
<dbReference type="GO" id="GO:0005829">
    <property type="term" value="C:cytosol"/>
    <property type="evidence" value="ECO:0007669"/>
    <property type="project" value="TreeGrafter"/>
</dbReference>